<keyword evidence="4" id="KW-1003">Cell membrane</keyword>
<keyword evidence="5 9" id="KW-0812">Transmembrane</keyword>
<feature type="transmembrane region" description="Helical" evidence="9">
    <location>
        <begin position="276"/>
        <end position="300"/>
    </location>
</feature>
<keyword evidence="7 9" id="KW-0472">Membrane</keyword>
<evidence type="ECO:0000313" key="10">
    <source>
        <dbReference type="EMBL" id="QKM65944.1"/>
    </source>
</evidence>
<dbReference type="Proteomes" id="UP000005940">
    <property type="component" value="Chromosome"/>
</dbReference>
<dbReference type="PANTHER" id="PTHR30472">
    <property type="entry name" value="FERRIC ENTEROBACTIN TRANSPORT SYSTEM PERMEASE PROTEIN"/>
    <property type="match status" value="1"/>
</dbReference>
<dbReference type="Pfam" id="PF01032">
    <property type="entry name" value="FecCD"/>
    <property type="match status" value="1"/>
</dbReference>
<evidence type="ECO:0000256" key="4">
    <source>
        <dbReference type="ARBA" id="ARBA00022475"/>
    </source>
</evidence>
<dbReference type="EMBL" id="CP029159">
    <property type="protein sequence ID" value="QKM65944.1"/>
    <property type="molecule type" value="Genomic_DNA"/>
</dbReference>
<feature type="compositionally biased region" description="Basic and acidic residues" evidence="8">
    <location>
        <begin position="1"/>
        <end position="13"/>
    </location>
</feature>
<feature type="transmembrane region" description="Helical" evidence="9">
    <location>
        <begin position="229"/>
        <end position="250"/>
    </location>
</feature>
<dbReference type="InterPro" id="IPR000522">
    <property type="entry name" value="ABC_transptr_permease_BtuC"/>
</dbReference>
<gene>
    <name evidence="10" type="ORF">STSU_001000</name>
</gene>
<feature type="region of interest" description="Disordered" evidence="8">
    <location>
        <begin position="1"/>
        <end position="26"/>
    </location>
</feature>
<name>I2NBM6_STRT9</name>
<keyword evidence="3" id="KW-0813">Transport</keyword>
<feature type="transmembrane region" description="Helical" evidence="9">
    <location>
        <begin position="343"/>
        <end position="363"/>
    </location>
</feature>
<dbReference type="GO" id="GO:0005886">
    <property type="term" value="C:plasma membrane"/>
    <property type="evidence" value="ECO:0007669"/>
    <property type="project" value="UniProtKB-SubCell"/>
</dbReference>
<dbReference type="CDD" id="cd06550">
    <property type="entry name" value="TM_ABC_iron-siderophores_like"/>
    <property type="match status" value="1"/>
</dbReference>
<evidence type="ECO:0000256" key="7">
    <source>
        <dbReference type="ARBA" id="ARBA00023136"/>
    </source>
</evidence>
<evidence type="ECO:0000256" key="1">
    <source>
        <dbReference type="ARBA" id="ARBA00004651"/>
    </source>
</evidence>
<comment type="subcellular location">
    <subcellularLocation>
        <location evidence="1">Cell membrane</location>
        <topology evidence="1">Multi-pass membrane protein</topology>
    </subcellularLocation>
</comment>
<protein>
    <submittedName>
        <fullName evidence="10">Ferrichrome ABC transporter permease</fullName>
    </submittedName>
</protein>
<feature type="transmembrane region" description="Helical" evidence="9">
    <location>
        <begin position="133"/>
        <end position="152"/>
    </location>
</feature>
<comment type="similarity">
    <text evidence="2">Belongs to the binding-protein-dependent transport system permease family. FecCD subfamily.</text>
</comment>
<sequence>MTAPETRVRDRAPLETPLPGPAVPRAAGRPKGLLRIGPYATVSVRPVAVLVALGLLLLTAATAVATLSMGRLGIPLAELGTALGGGAEGRDAFVLERLRGPRLVVAVGTGIALGLSGALFQSATRNPLGSPDVIGVAAGAGAGAAMAALFLPGTLPVPVGALLGAVLAMVLVYVSTGTGFRNPARLVVAGIGVAAICQAMTQYVVYAMERDNASALTAYINGSLSSRSWEDATTIGLVLLAAVVPLALLARPLGAAEMGDDIAQGLGAEPRRTKSLAVVLAIVLAAGAVAVAGPIAFIALTAPQVAKRLTRLPGPHLVLSGLTGALLLVLADLCAQQLPLFDNLPVGIYTMAIGGAYLGLLLLQERRRGRL</sequence>
<evidence type="ECO:0000256" key="3">
    <source>
        <dbReference type="ARBA" id="ARBA00022448"/>
    </source>
</evidence>
<evidence type="ECO:0000256" key="2">
    <source>
        <dbReference type="ARBA" id="ARBA00007935"/>
    </source>
</evidence>
<feature type="transmembrane region" description="Helical" evidence="9">
    <location>
        <begin position="159"/>
        <end position="180"/>
    </location>
</feature>
<dbReference type="InterPro" id="IPR037294">
    <property type="entry name" value="ABC_BtuC-like"/>
</dbReference>
<evidence type="ECO:0000313" key="11">
    <source>
        <dbReference type="Proteomes" id="UP000005940"/>
    </source>
</evidence>
<evidence type="ECO:0000256" key="5">
    <source>
        <dbReference type="ARBA" id="ARBA00022692"/>
    </source>
</evidence>
<dbReference type="SUPFAM" id="SSF81345">
    <property type="entry name" value="ABC transporter involved in vitamin B12 uptake, BtuC"/>
    <property type="match status" value="1"/>
</dbReference>
<dbReference type="PANTHER" id="PTHR30472:SF24">
    <property type="entry name" value="FERRIC ENTEROBACTIN TRANSPORT SYSTEM PERMEASE PROTEIN FEPG"/>
    <property type="match status" value="1"/>
</dbReference>
<reference evidence="10 11" key="1">
    <citation type="journal article" date="2012" name="J. Bacteriol.">
        <title>Draft genome of Streptomyces tsukubaensis NRRL 18488, the producer of the clinically important immunosuppressant tacrolimus (FK506).</title>
        <authorList>
            <person name="Barreiro C."/>
            <person name="Prieto C."/>
            <person name="Sola-Landa A."/>
            <person name="Solera E."/>
            <person name="Martinez-Castro M."/>
            <person name="Perez-Redondo R."/>
            <person name="Garcia-Estrada C."/>
            <person name="Aparicio J.F."/>
            <person name="Fernandez-Martinez L.T."/>
            <person name="Santos-Aberturas J."/>
            <person name="Salehi-Najafabadi Z."/>
            <person name="Rodriguez-Garcia A."/>
            <person name="Tauch A."/>
            <person name="Martin J.F."/>
        </authorList>
    </citation>
    <scope>NUCLEOTIDE SEQUENCE [LARGE SCALE GENOMIC DNA]</scope>
    <source>
        <strain evidence="11">DSM 42081 / NBRC 108919 / NRRL 18488 / 9993</strain>
    </source>
</reference>
<keyword evidence="6 9" id="KW-1133">Transmembrane helix</keyword>
<evidence type="ECO:0000256" key="6">
    <source>
        <dbReference type="ARBA" id="ARBA00022989"/>
    </source>
</evidence>
<feature type="transmembrane region" description="Helical" evidence="9">
    <location>
        <begin position="103"/>
        <end position="121"/>
    </location>
</feature>
<feature type="transmembrane region" description="Helical" evidence="9">
    <location>
        <begin position="47"/>
        <end position="67"/>
    </location>
</feature>
<dbReference type="RefSeq" id="WP_006344719.1">
    <property type="nucleotide sequence ID" value="NZ_CP029159.1"/>
</dbReference>
<dbReference type="AlphaFoldDB" id="I2NBM6"/>
<organism evidence="10 11">
    <name type="scientific">Streptomyces tsukubensis (strain DSM 42081 / NBRC 108919 / NRRL 18488 / 9993)</name>
    <dbReference type="NCBI Taxonomy" id="1114943"/>
    <lineage>
        <taxon>Bacteria</taxon>
        <taxon>Bacillati</taxon>
        <taxon>Actinomycetota</taxon>
        <taxon>Actinomycetes</taxon>
        <taxon>Kitasatosporales</taxon>
        <taxon>Streptomycetaceae</taxon>
        <taxon>Streptomyces</taxon>
    </lineage>
</organism>
<keyword evidence="11" id="KW-1185">Reference proteome</keyword>
<dbReference type="GO" id="GO:0022857">
    <property type="term" value="F:transmembrane transporter activity"/>
    <property type="evidence" value="ECO:0007669"/>
    <property type="project" value="InterPro"/>
</dbReference>
<dbReference type="Gene3D" id="1.10.3470.10">
    <property type="entry name" value="ABC transporter involved in vitamin B12 uptake, BtuC"/>
    <property type="match status" value="1"/>
</dbReference>
<proteinExistence type="inferred from homology"/>
<accession>I2NBM6</accession>
<evidence type="ECO:0000256" key="8">
    <source>
        <dbReference type="SAM" id="MobiDB-lite"/>
    </source>
</evidence>
<evidence type="ECO:0000256" key="9">
    <source>
        <dbReference type="SAM" id="Phobius"/>
    </source>
</evidence>
<dbReference type="GO" id="GO:0033214">
    <property type="term" value="P:siderophore-iron import into cell"/>
    <property type="evidence" value="ECO:0007669"/>
    <property type="project" value="TreeGrafter"/>
</dbReference>
<feature type="transmembrane region" description="Helical" evidence="9">
    <location>
        <begin position="186"/>
        <end position="208"/>
    </location>
</feature>